<keyword evidence="4" id="KW-0689">Ribosomal protein</keyword>
<comment type="similarity">
    <text evidence="2">Belongs to the universal ribosomal protein uS17 family.</text>
</comment>
<dbReference type="OMA" id="AYRWYLT"/>
<dbReference type="GeneID" id="6005462"/>
<dbReference type="GO" id="GO:0022857">
    <property type="term" value="F:transmembrane transporter activity"/>
    <property type="evidence" value="ECO:0007669"/>
    <property type="project" value="InterPro"/>
</dbReference>
<evidence type="ECO:0000313" key="12">
    <source>
        <dbReference type="Proteomes" id="UP000001861"/>
    </source>
</evidence>
<comment type="subcellular location">
    <subcellularLocation>
        <location evidence="1">Membrane</location>
        <topology evidence="1">Multi-pass membrane protein</topology>
    </subcellularLocation>
</comment>
<evidence type="ECO:0000256" key="5">
    <source>
        <dbReference type="ARBA" id="ARBA00022989"/>
    </source>
</evidence>
<evidence type="ECO:0000256" key="8">
    <source>
        <dbReference type="SAM" id="MobiDB-lite"/>
    </source>
</evidence>
<feature type="transmembrane region" description="Helical" evidence="9">
    <location>
        <begin position="414"/>
        <end position="439"/>
    </location>
</feature>
<dbReference type="CDD" id="cd00364">
    <property type="entry name" value="Ribosomal_uS17"/>
    <property type="match status" value="1"/>
</dbReference>
<dbReference type="InterPro" id="IPR012340">
    <property type="entry name" value="NA-bd_OB-fold"/>
</dbReference>
<gene>
    <name evidence="11" type="ORF">CC1G_01716</name>
</gene>
<reference evidence="11 12" key="1">
    <citation type="journal article" date="2010" name="Proc. Natl. Acad. Sci. U.S.A.">
        <title>Insights into evolution of multicellular fungi from the assembled chromosomes of the mushroom Coprinopsis cinerea (Coprinus cinereus).</title>
        <authorList>
            <person name="Stajich J.E."/>
            <person name="Wilke S.K."/>
            <person name="Ahren D."/>
            <person name="Au C.H."/>
            <person name="Birren B.W."/>
            <person name="Borodovsky M."/>
            <person name="Burns C."/>
            <person name="Canback B."/>
            <person name="Casselton L.A."/>
            <person name="Cheng C.K."/>
            <person name="Deng J."/>
            <person name="Dietrich F.S."/>
            <person name="Fargo D.C."/>
            <person name="Farman M.L."/>
            <person name="Gathman A.C."/>
            <person name="Goldberg J."/>
            <person name="Guigo R."/>
            <person name="Hoegger P.J."/>
            <person name="Hooker J.B."/>
            <person name="Huggins A."/>
            <person name="James T.Y."/>
            <person name="Kamada T."/>
            <person name="Kilaru S."/>
            <person name="Kodira C."/>
            <person name="Kues U."/>
            <person name="Kupfer D."/>
            <person name="Kwan H.S."/>
            <person name="Lomsadze A."/>
            <person name="Li W."/>
            <person name="Lilly W.W."/>
            <person name="Ma L.J."/>
            <person name="Mackey A.J."/>
            <person name="Manning G."/>
            <person name="Martin F."/>
            <person name="Muraguchi H."/>
            <person name="Natvig D.O."/>
            <person name="Palmerini H."/>
            <person name="Ramesh M.A."/>
            <person name="Rehmeyer C.J."/>
            <person name="Roe B.A."/>
            <person name="Shenoy N."/>
            <person name="Stanke M."/>
            <person name="Ter-Hovhannisyan V."/>
            <person name="Tunlid A."/>
            <person name="Velagapudi R."/>
            <person name="Vision T.J."/>
            <person name="Zeng Q."/>
            <person name="Zolan M.E."/>
            <person name="Pukkila P.J."/>
        </authorList>
    </citation>
    <scope>NUCLEOTIDE SEQUENCE [LARGE SCALE GENOMIC DNA]</scope>
    <source>
        <strain evidence="12">Okayama-7 / 130 / ATCC MYA-4618 / FGSC 9003</strain>
    </source>
</reference>
<dbReference type="Pfam" id="PF07690">
    <property type="entry name" value="MFS_1"/>
    <property type="match status" value="1"/>
</dbReference>
<dbReference type="EMBL" id="AACS02000001">
    <property type="protein sequence ID" value="EAU92671.2"/>
    <property type="molecule type" value="Genomic_DNA"/>
</dbReference>
<feature type="transmembrane region" description="Helical" evidence="9">
    <location>
        <begin position="81"/>
        <end position="101"/>
    </location>
</feature>
<dbReference type="InterPro" id="IPR036259">
    <property type="entry name" value="MFS_trans_sf"/>
</dbReference>
<dbReference type="PROSITE" id="PS50850">
    <property type="entry name" value="MFS"/>
    <property type="match status" value="1"/>
</dbReference>
<feature type="transmembrane region" description="Helical" evidence="9">
    <location>
        <begin position="199"/>
        <end position="219"/>
    </location>
</feature>
<dbReference type="VEuPathDB" id="FungiDB:CC1G_01716"/>
<dbReference type="Gene3D" id="2.40.50.140">
    <property type="entry name" value="Nucleic acid-binding proteins"/>
    <property type="match status" value="1"/>
</dbReference>
<feature type="transmembrane region" description="Helical" evidence="9">
    <location>
        <begin position="451"/>
        <end position="470"/>
    </location>
</feature>
<protein>
    <submittedName>
        <fullName evidence="11">Polyamine transporter 1</fullName>
    </submittedName>
</protein>
<dbReference type="SUPFAM" id="SSF50249">
    <property type="entry name" value="Nucleic acid-binding proteins"/>
    <property type="match status" value="1"/>
</dbReference>
<evidence type="ECO:0000256" key="9">
    <source>
        <dbReference type="SAM" id="Phobius"/>
    </source>
</evidence>
<accession>A8N2J9</accession>
<feature type="transmembrane region" description="Helical" evidence="9">
    <location>
        <begin position="269"/>
        <end position="296"/>
    </location>
</feature>
<dbReference type="AlphaFoldDB" id="A8N2J9"/>
<dbReference type="Pfam" id="PF00366">
    <property type="entry name" value="Ribosomal_S17"/>
    <property type="match status" value="1"/>
</dbReference>
<feature type="transmembrane region" description="Helical" evidence="9">
    <location>
        <begin position="383"/>
        <end position="407"/>
    </location>
</feature>
<evidence type="ECO:0000256" key="4">
    <source>
        <dbReference type="ARBA" id="ARBA00022980"/>
    </source>
</evidence>
<dbReference type="CDD" id="cd17323">
    <property type="entry name" value="MFS_Tpo1_MDR_like"/>
    <property type="match status" value="1"/>
</dbReference>
<dbReference type="GO" id="GO:0003735">
    <property type="term" value="F:structural constituent of ribosome"/>
    <property type="evidence" value="ECO:0007669"/>
    <property type="project" value="InterPro"/>
</dbReference>
<dbReference type="OrthoDB" id="9986881at2759"/>
<dbReference type="eggNOG" id="KOG0255">
    <property type="taxonomic scope" value="Eukaryota"/>
</dbReference>
<name>A8N2J9_COPC7</name>
<feature type="transmembrane region" description="Helical" evidence="9">
    <location>
        <begin position="113"/>
        <end position="132"/>
    </location>
</feature>
<dbReference type="PANTHER" id="PTHR23502:SF173">
    <property type="entry name" value="MFS-MULTIDRUG-RESISTANCE TRANSPORTER-RELATED"/>
    <property type="match status" value="1"/>
</dbReference>
<evidence type="ECO:0000256" key="2">
    <source>
        <dbReference type="ARBA" id="ARBA00010254"/>
    </source>
</evidence>
<dbReference type="KEGG" id="cci:CC1G_01716"/>
<evidence type="ECO:0000256" key="6">
    <source>
        <dbReference type="ARBA" id="ARBA00023136"/>
    </source>
</evidence>
<dbReference type="HOGENOM" id="CLU_008455_11_5_1"/>
<sequence length="625" mass="69391">MASQGDQTPFGASPCESTTTTVARTAESVAASEYDPYLVEFDENDPANPKNWSTRRKWYLTMASASGIFPNLVEEFKMSEIVGTLTLSLFVTGYCVGPILWGPLSEQFGRRPVFTYPFFVFMCFQIGCALAPNTAAILLFRFLGGTFAAAPLTNTGALMSDIWEADMRGKAMAIFTVAPFAGPALGPTVAGFIGDHTTWRWLFWILTAFAGVCWIMIMVSVPESYAPILLVKKAEKKRQETGDPRYYAAFERENWGFSKRAYHVLVRPWVIFFTEPMIIALTFYMSFVYGCLYLLFAAYPIVFGKSRGFSAGVSGLMFLPIPIGGALAVAHYVYHYNPKYEAEVKRLAPKPVPPEFRLDVAFIPGPLFALSFFWFGWTSFPSISYWAPLMSGLLMGYAIQMIFLGLFNYLVDAYIPVAASVLASTTVVRSLFGAGFPLFGGNMYDVLNPRWASTILGCIAVSLVPIPFVLKNDGVAILSDVTLVPTVKYPYPEGNPPTVLVANMGPMTFNGVVTKAGFMNKTVTVTVSRFINHALTGKRIVRSKKYLVHDEKNELRRDDVVIIRNCPPKSARKRFTLHQLVKSPETEREIARAKRLQQQATEQQQTSSPILDAVRQAQQQPSPSS</sequence>
<dbReference type="RefSeq" id="XP_001829036.2">
    <property type="nucleotide sequence ID" value="XM_001828984.2"/>
</dbReference>
<dbReference type="GO" id="GO:0006412">
    <property type="term" value="P:translation"/>
    <property type="evidence" value="ECO:0007669"/>
    <property type="project" value="InterPro"/>
</dbReference>
<dbReference type="GO" id="GO:1990904">
    <property type="term" value="C:ribonucleoprotein complex"/>
    <property type="evidence" value="ECO:0007669"/>
    <property type="project" value="UniProtKB-KW"/>
</dbReference>
<keyword evidence="12" id="KW-1185">Reference proteome</keyword>
<dbReference type="InterPro" id="IPR011701">
    <property type="entry name" value="MFS"/>
</dbReference>
<dbReference type="InParanoid" id="A8N2J9"/>
<organism evidence="11 12">
    <name type="scientific">Coprinopsis cinerea (strain Okayama-7 / 130 / ATCC MYA-4618 / FGSC 9003)</name>
    <name type="common">Inky cap fungus</name>
    <name type="synonym">Hormographiella aspergillata</name>
    <dbReference type="NCBI Taxonomy" id="240176"/>
    <lineage>
        <taxon>Eukaryota</taxon>
        <taxon>Fungi</taxon>
        <taxon>Dikarya</taxon>
        <taxon>Basidiomycota</taxon>
        <taxon>Agaricomycotina</taxon>
        <taxon>Agaricomycetes</taxon>
        <taxon>Agaricomycetidae</taxon>
        <taxon>Agaricales</taxon>
        <taxon>Agaricineae</taxon>
        <taxon>Psathyrellaceae</taxon>
        <taxon>Coprinopsis</taxon>
    </lineage>
</organism>
<comment type="caution">
    <text evidence="11">The sequence shown here is derived from an EMBL/GenBank/DDBJ whole genome shotgun (WGS) entry which is preliminary data.</text>
</comment>
<dbReference type="Proteomes" id="UP000001861">
    <property type="component" value="Unassembled WGS sequence"/>
</dbReference>
<feature type="transmembrane region" description="Helical" evidence="9">
    <location>
        <begin position="138"/>
        <end position="159"/>
    </location>
</feature>
<keyword evidence="7" id="KW-0687">Ribonucleoprotein</keyword>
<dbReference type="InterPro" id="IPR000266">
    <property type="entry name" value="Ribosomal_uS17"/>
</dbReference>
<feature type="compositionally biased region" description="Low complexity" evidence="8">
    <location>
        <begin position="597"/>
        <end position="606"/>
    </location>
</feature>
<keyword evidence="3 9" id="KW-0812">Transmembrane</keyword>
<keyword evidence="6 9" id="KW-0472">Membrane</keyword>
<dbReference type="InterPro" id="IPR020846">
    <property type="entry name" value="MFS_dom"/>
</dbReference>
<feature type="domain" description="Major facilitator superfamily (MFS) profile" evidence="10">
    <location>
        <begin position="21"/>
        <end position="475"/>
    </location>
</feature>
<dbReference type="FunFam" id="1.20.1250.20:FF:000011">
    <property type="entry name" value="MFS multidrug transporter, putative"/>
    <property type="match status" value="1"/>
</dbReference>
<evidence type="ECO:0000256" key="1">
    <source>
        <dbReference type="ARBA" id="ARBA00004141"/>
    </source>
</evidence>
<evidence type="ECO:0000313" key="11">
    <source>
        <dbReference type="EMBL" id="EAU92671.2"/>
    </source>
</evidence>
<keyword evidence="5 9" id="KW-1133">Transmembrane helix</keyword>
<feature type="compositionally biased region" description="Polar residues" evidence="8">
    <location>
        <begin position="616"/>
        <end position="625"/>
    </location>
</feature>
<proteinExistence type="inferred from homology"/>
<dbReference type="GO" id="GO:0005840">
    <property type="term" value="C:ribosome"/>
    <property type="evidence" value="ECO:0007669"/>
    <property type="project" value="UniProtKB-KW"/>
</dbReference>
<feature type="region of interest" description="Disordered" evidence="8">
    <location>
        <begin position="584"/>
        <end position="625"/>
    </location>
</feature>
<feature type="transmembrane region" description="Helical" evidence="9">
    <location>
        <begin position="316"/>
        <end position="335"/>
    </location>
</feature>
<feature type="transmembrane region" description="Helical" evidence="9">
    <location>
        <begin position="171"/>
        <end position="193"/>
    </location>
</feature>
<evidence type="ECO:0000259" key="10">
    <source>
        <dbReference type="PROSITE" id="PS50850"/>
    </source>
</evidence>
<evidence type="ECO:0000256" key="3">
    <source>
        <dbReference type="ARBA" id="ARBA00022692"/>
    </source>
</evidence>
<dbReference type="SUPFAM" id="SSF103473">
    <property type="entry name" value="MFS general substrate transporter"/>
    <property type="match status" value="1"/>
</dbReference>
<dbReference type="Gene3D" id="1.20.1250.20">
    <property type="entry name" value="MFS general substrate transporter like domains"/>
    <property type="match status" value="1"/>
</dbReference>
<evidence type="ECO:0000256" key="7">
    <source>
        <dbReference type="ARBA" id="ARBA00023274"/>
    </source>
</evidence>
<dbReference type="GO" id="GO:0005886">
    <property type="term" value="C:plasma membrane"/>
    <property type="evidence" value="ECO:0007669"/>
    <property type="project" value="TreeGrafter"/>
</dbReference>
<dbReference type="PANTHER" id="PTHR23502">
    <property type="entry name" value="MAJOR FACILITATOR SUPERFAMILY"/>
    <property type="match status" value="1"/>
</dbReference>